<dbReference type="Proteomes" id="UP000002630">
    <property type="component" value="Linkage Group LG04"/>
</dbReference>
<sequence length="119" mass="11984">MGFLGILLFFGTASLTFTSAVDNDSLFRDLADDGREIIKAAVVAIVATVGGAIVTIVAVAAMGMAVVAIVLVVVVVAIVKVVPAATDVVMVSLPSPARMASSKTGIAARKRAEWAGAVA</sequence>
<proteinExistence type="predicted"/>
<evidence type="ECO:0000313" key="3">
    <source>
        <dbReference type="EMBL" id="CBJ29202.1"/>
    </source>
</evidence>
<protein>
    <submittedName>
        <fullName evidence="3">Uncharacterized protein</fullName>
    </submittedName>
</protein>
<evidence type="ECO:0000313" key="4">
    <source>
        <dbReference type="Proteomes" id="UP000002630"/>
    </source>
</evidence>
<dbReference type="AlphaFoldDB" id="D7FJV4"/>
<dbReference type="InParanoid" id="D7FJV4"/>
<gene>
    <name evidence="3" type="ORF">Esi_0138_0024</name>
</gene>
<keyword evidence="4" id="KW-1185">Reference proteome</keyword>
<feature type="transmembrane region" description="Helical" evidence="1">
    <location>
        <begin position="66"/>
        <end position="86"/>
    </location>
</feature>
<dbReference type="EMBL" id="FN647986">
    <property type="protein sequence ID" value="CBJ29202.1"/>
    <property type="molecule type" value="Genomic_DNA"/>
</dbReference>
<keyword evidence="1" id="KW-0472">Membrane</keyword>
<accession>D7FJV4</accession>
<evidence type="ECO:0000256" key="2">
    <source>
        <dbReference type="SAM" id="SignalP"/>
    </source>
</evidence>
<feature type="chain" id="PRO_5003095635" evidence="2">
    <location>
        <begin position="21"/>
        <end position="119"/>
    </location>
</feature>
<dbReference type="EMBL" id="FN649729">
    <property type="protein sequence ID" value="CBJ29202.1"/>
    <property type="molecule type" value="Genomic_DNA"/>
</dbReference>
<organism evidence="3 4">
    <name type="scientific">Ectocarpus siliculosus</name>
    <name type="common">Brown alga</name>
    <name type="synonym">Conferva siliculosa</name>
    <dbReference type="NCBI Taxonomy" id="2880"/>
    <lineage>
        <taxon>Eukaryota</taxon>
        <taxon>Sar</taxon>
        <taxon>Stramenopiles</taxon>
        <taxon>Ochrophyta</taxon>
        <taxon>PX clade</taxon>
        <taxon>Phaeophyceae</taxon>
        <taxon>Ectocarpales</taxon>
        <taxon>Ectocarpaceae</taxon>
        <taxon>Ectocarpus</taxon>
    </lineage>
</organism>
<feature type="signal peptide" evidence="2">
    <location>
        <begin position="1"/>
        <end position="20"/>
    </location>
</feature>
<name>D7FJV4_ECTSI</name>
<reference evidence="3 4" key="1">
    <citation type="journal article" date="2010" name="Nature">
        <title>The Ectocarpus genome and the independent evolution of multicellularity in brown algae.</title>
        <authorList>
            <person name="Cock J.M."/>
            <person name="Sterck L."/>
            <person name="Rouze P."/>
            <person name="Scornet D."/>
            <person name="Allen A.E."/>
            <person name="Amoutzias G."/>
            <person name="Anthouard V."/>
            <person name="Artiguenave F."/>
            <person name="Aury J.M."/>
            <person name="Badger J.H."/>
            <person name="Beszteri B."/>
            <person name="Billiau K."/>
            <person name="Bonnet E."/>
            <person name="Bothwell J.H."/>
            <person name="Bowler C."/>
            <person name="Boyen C."/>
            <person name="Brownlee C."/>
            <person name="Carrano C.J."/>
            <person name="Charrier B."/>
            <person name="Cho G.Y."/>
            <person name="Coelho S.M."/>
            <person name="Collen J."/>
            <person name="Corre E."/>
            <person name="Da Silva C."/>
            <person name="Delage L."/>
            <person name="Delaroque N."/>
            <person name="Dittami S.M."/>
            <person name="Doulbeau S."/>
            <person name="Elias M."/>
            <person name="Farnham G."/>
            <person name="Gachon C.M."/>
            <person name="Gschloessl B."/>
            <person name="Heesch S."/>
            <person name="Jabbari K."/>
            <person name="Jubin C."/>
            <person name="Kawai H."/>
            <person name="Kimura K."/>
            <person name="Kloareg B."/>
            <person name="Kupper F.C."/>
            <person name="Lang D."/>
            <person name="Le Bail A."/>
            <person name="Leblanc C."/>
            <person name="Lerouge P."/>
            <person name="Lohr M."/>
            <person name="Lopez P.J."/>
            <person name="Martens C."/>
            <person name="Maumus F."/>
            <person name="Michel G."/>
            <person name="Miranda-Saavedra D."/>
            <person name="Morales J."/>
            <person name="Moreau H."/>
            <person name="Motomura T."/>
            <person name="Nagasato C."/>
            <person name="Napoli C.A."/>
            <person name="Nelson D.R."/>
            <person name="Nyvall-Collen P."/>
            <person name="Peters A.F."/>
            <person name="Pommier C."/>
            <person name="Potin P."/>
            <person name="Poulain J."/>
            <person name="Quesneville H."/>
            <person name="Read B."/>
            <person name="Rensing S.A."/>
            <person name="Ritter A."/>
            <person name="Rousvoal S."/>
            <person name="Samanta M."/>
            <person name="Samson G."/>
            <person name="Schroeder D.C."/>
            <person name="Segurens B."/>
            <person name="Strittmatter M."/>
            <person name="Tonon T."/>
            <person name="Tregear J.W."/>
            <person name="Valentin K."/>
            <person name="von Dassow P."/>
            <person name="Yamagishi T."/>
            <person name="Van de Peer Y."/>
            <person name="Wincker P."/>
        </authorList>
    </citation>
    <scope>NUCLEOTIDE SEQUENCE [LARGE SCALE GENOMIC DNA]</scope>
    <source>
        <strain evidence="4">Ec32 / CCAP1310/4</strain>
    </source>
</reference>
<feature type="transmembrane region" description="Helical" evidence="1">
    <location>
        <begin position="36"/>
        <end position="59"/>
    </location>
</feature>
<keyword evidence="2" id="KW-0732">Signal</keyword>
<keyword evidence="1" id="KW-1133">Transmembrane helix</keyword>
<evidence type="ECO:0000256" key="1">
    <source>
        <dbReference type="SAM" id="Phobius"/>
    </source>
</evidence>
<keyword evidence="1" id="KW-0812">Transmembrane</keyword>